<evidence type="ECO:0000313" key="9">
    <source>
        <dbReference type="Proteomes" id="UP001056201"/>
    </source>
</evidence>
<dbReference type="Pfam" id="PF04134">
    <property type="entry name" value="DCC1-like"/>
    <property type="match status" value="1"/>
</dbReference>
<dbReference type="PANTHER" id="PTHR11237:SF4">
    <property type="entry name" value="5-DEMETHOXYUBIQUINONE HYDROXYLASE, MITOCHONDRIAL"/>
    <property type="match status" value="1"/>
</dbReference>
<dbReference type="EMBL" id="CP097636">
    <property type="protein sequence ID" value="URI08503.1"/>
    <property type="molecule type" value="Genomic_DNA"/>
</dbReference>
<dbReference type="Proteomes" id="UP001056201">
    <property type="component" value="Chromosome 2"/>
</dbReference>
<sequence>MNTAVQPETTAPAAADAPCVYYDGACPLCSREIAAYQRARGGDTLQWVDASGCSAAELGPQLPRDKALARLHVRLPDGRLVSGARAFVAVWQQLPAFRGLALLARLPGATLVMEGLYRAFLAVRPLWRARTTPAAQAPLWPPALRRELRTDHAGEAGAVMIYRGVLAMSRDADVRAFARQHLHTEQAHLALFEAVVPPAERSRLLPLWRVAGWLTGALPALFGPRAVYATIEAVETFVDAHYAAQTALIDALPAPASETTDTGIGPPRTLPALRSLLENCRLDEVAHREDAGGRLGLGEAQAPRRGAMALRAWVAMVSAGSAAAVRVSRHV</sequence>
<keyword evidence="2" id="KW-0831">Ubiquinone biosynthesis</keyword>
<name>A0ABY4S677_AQUTE</name>
<evidence type="ECO:0000256" key="5">
    <source>
        <dbReference type="ARBA" id="ARBA00023004"/>
    </source>
</evidence>
<keyword evidence="9" id="KW-1185">Reference proteome</keyword>
<dbReference type="InterPro" id="IPR011566">
    <property type="entry name" value="Ubq_synth_Coq7"/>
</dbReference>
<dbReference type="InterPro" id="IPR009078">
    <property type="entry name" value="Ferritin-like_SF"/>
</dbReference>
<keyword evidence="6" id="KW-0503">Monooxygenase</keyword>
<keyword evidence="4" id="KW-0560">Oxidoreductase</keyword>
<evidence type="ECO:0000256" key="4">
    <source>
        <dbReference type="ARBA" id="ARBA00023002"/>
    </source>
</evidence>
<keyword evidence="7" id="KW-0472">Membrane</keyword>
<comment type="pathway">
    <text evidence="1">Cofactor biosynthesis; ubiquinone biosynthesis.</text>
</comment>
<accession>A0ABY4S677</accession>
<proteinExistence type="predicted"/>
<evidence type="ECO:0000256" key="3">
    <source>
        <dbReference type="ARBA" id="ARBA00022723"/>
    </source>
</evidence>
<dbReference type="PANTHER" id="PTHR11237">
    <property type="entry name" value="COENZYME Q10 BIOSYNTHESIS PROTEIN 7"/>
    <property type="match status" value="1"/>
</dbReference>
<dbReference type="Pfam" id="PF03232">
    <property type="entry name" value="COQ7"/>
    <property type="match status" value="1"/>
</dbReference>
<evidence type="ECO:0000256" key="6">
    <source>
        <dbReference type="ARBA" id="ARBA00023033"/>
    </source>
</evidence>
<protein>
    <submittedName>
        <fullName evidence="8">Demethoxyubiquinone hydroxylase family protein</fullName>
    </submittedName>
</protein>
<keyword evidence="3" id="KW-0479">Metal-binding</keyword>
<dbReference type="SUPFAM" id="SSF47240">
    <property type="entry name" value="Ferritin-like"/>
    <property type="match status" value="1"/>
</dbReference>
<gene>
    <name evidence="8" type="ORF">MW290_23255</name>
</gene>
<dbReference type="RefSeq" id="WP_250196725.1">
    <property type="nucleotide sequence ID" value="NZ_CP097636.1"/>
</dbReference>
<evidence type="ECO:0000313" key="8">
    <source>
        <dbReference type="EMBL" id="URI08503.1"/>
    </source>
</evidence>
<reference evidence="8" key="1">
    <citation type="submission" date="2022-05" db="EMBL/GenBank/DDBJ databases">
        <title>An RpoN-dependent PEP-CTERM gene is involved in floc formation of an Aquincola tertiaricarbonis strain.</title>
        <authorList>
            <person name="Qiu D."/>
            <person name="Xia M."/>
        </authorList>
    </citation>
    <scope>NUCLEOTIDE SEQUENCE</scope>
    <source>
        <strain evidence="8">RN12</strain>
    </source>
</reference>
<evidence type="ECO:0000256" key="1">
    <source>
        <dbReference type="ARBA" id="ARBA00004749"/>
    </source>
</evidence>
<organism evidence="8 9">
    <name type="scientific">Aquincola tertiaricarbonis</name>
    <dbReference type="NCBI Taxonomy" id="391953"/>
    <lineage>
        <taxon>Bacteria</taxon>
        <taxon>Pseudomonadati</taxon>
        <taxon>Pseudomonadota</taxon>
        <taxon>Betaproteobacteria</taxon>
        <taxon>Burkholderiales</taxon>
        <taxon>Sphaerotilaceae</taxon>
        <taxon>Aquincola</taxon>
    </lineage>
</organism>
<keyword evidence="5" id="KW-0408">Iron</keyword>
<evidence type="ECO:0000256" key="2">
    <source>
        <dbReference type="ARBA" id="ARBA00022688"/>
    </source>
</evidence>
<dbReference type="InterPro" id="IPR007263">
    <property type="entry name" value="DCC1-like"/>
</dbReference>
<evidence type="ECO:0000256" key="7">
    <source>
        <dbReference type="ARBA" id="ARBA00023136"/>
    </source>
</evidence>